<evidence type="ECO:0000313" key="2">
    <source>
        <dbReference type="EMBL" id="MDT2759120.1"/>
    </source>
</evidence>
<feature type="transmembrane region" description="Helical" evidence="1">
    <location>
        <begin position="389"/>
        <end position="410"/>
    </location>
</feature>
<reference evidence="2" key="1">
    <citation type="submission" date="2023-03" db="EMBL/GenBank/DDBJ databases">
        <authorList>
            <person name="Shen W."/>
            <person name="Cai J."/>
        </authorList>
    </citation>
    <scope>NUCLEOTIDE SEQUENCE</scope>
    <source>
        <strain evidence="2">P66-3</strain>
    </source>
</reference>
<feature type="transmembrane region" description="Helical" evidence="1">
    <location>
        <begin position="20"/>
        <end position="39"/>
    </location>
</feature>
<dbReference type="EMBL" id="JARQAJ010000002">
    <property type="protein sequence ID" value="MDT2759120.1"/>
    <property type="molecule type" value="Genomic_DNA"/>
</dbReference>
<dbReference type="Proteomes" id="UP001181046">
    <property type="component" value="Unassembled WGS sequence"/>
</dbReference>
<protein>
    <submittedName>
        <fullName evidence="2">DUF2142 domain-containing protein</fullName>
    </submittedName>
</protein>
<dbReference type="Pfam" id="PF09913">
    <property type="entry name" value="DUF2142"/>
    <property type="match status" value="1"/>
</dbReference>
<accession>A0ABU3F8X2</accession>
<feature type="transmembrane region" description="Helical" evidence="1">
    <location>
        <begin position="452"/>
        <end position="471"/>
    </location>
</feature>
<gene>
    <name evidence="2" type="ORF">P7H27_05025</name>
</gene>
<feature type="transmembrane region" description="Helical" evidence="1">
    <location>
        <begin position="236"/>
        <end position="265"/>
    </location>
</feature>
<comment type="caution">
    <text evidence="2">The sequence shown here is derived from an EMBL/GenBank/DDBJ whole genome shotgun (WGS) entry which is preliminary data.</text>
</comment>
<feature type="transmembrane region" description="Helical" evidence="1">
    <location>
        <begin position="422"/>
        <end position="440"/>
    </location>
</feature>
<keyword evidence="3" id="KW-1185">Reference proteome</keyword>
<keyword evidence="1" id="KW-0812">Transmembrane</keyword>
<evidence type="ECO:0000313" key="3">
    <source>
        <dbReference type="Proteomes" id="UP001181046"/>
    </source>
</evidence>
<proteinExistence type="predicted"/>
<feature type="transmembrane region" description="Helical" evidence="1">
    <location>
        <begin position="277"/>
        <end position="294"/>
    </location>
</feature>
<keyword evidence="1" id="KW-0472">Membrane</keyword>
<feature type="transmembrane region" description="Helical" evidence="1">
    <location>
        <begin position="358"/>
        <end position="377"/>
    </location>
</feature>
<evidence type="ECO:0000256" key="1">
    <source>
        <dbReference type="SAM" id="Phobius"/>
    </source>
</evidence>
<dbReference type="RefSeq" id="WP_311829662.1">
    <property type="nucleotide sequence ID" value="NZ_JARQAJ010000002.1"/>
</dbReference>
<name>A0ABU3F8X2_9ENTE</name>
<feature type="transmembrane region" description="Helical" evidence="1">
    <location>
        <begin position="212"/>
        <end position="230"/>
    </location>
</feature>
<sequence length="478" mass="54410">MILIEKLLANINILDSLKKIAFPNKLFLVLSLFFGLMMIKIVPPLQAPDEVGHFVKAYSFSEFNVRPESYSKKLNKEDKTWGNFGFEVPYTIKSMNSYAIDKGGKNEAYPYFYEKADKTKIKNGEKAFIGTGGITNYHFFSYIPQIIGISFGKMLGKPIIWQYYAARYFNLIAYTVIVFFAIWKFPFSKIGATVLALNPMALFLASSTSGDGLIISISFLFISWILGLVTKDRISNLLLLISACLMVILVLMKPTLITLGILFFLIPNKFFGIKQKTLWGVGIFVASIFFYLTWSKLMINQQILYRDFANPNEQLVLFLKQPSIFFENFQRNYLFGSKGDGIVYSFVGKFGLLDTPLGLHWVVLYFTSFILAALVQDKERHFLTIKQRVILTITMIVYTLLTFFALYQIWNKVGQTDSIEGLQGRYFIPVSLALIPLFSSKEKILNIKPMKINMLVSGLLLLVLLATLITLSTRYPAA</sequence>
<keyword evidence="1" id="KW-1133">Transmembrane helix</keyword>
<dbReference type="InterPro" id="IPR018674">
    <property type="entry name" value="DUF2142_membrane"/>
</dbReference>
<organism evidence="2 3">
    <name type="scientific">Enterococcus xiangfangensis</name>
    <dbReference type="NCBI Taxonomy" id="1296537"/>
    <lineage>
        <taxon>Bacteria</taxon>
        <taxon>Bacillati</taxon>
        <taxon>Bacillota</taxon>
        <taxon>Bacilli</taxon>
        <taxon>Lactobacillales</taxon>
        <taxon>Enterococcaceae</taxon>
        <taxon>Enterococcus</taxon>
    </lineage>
</organism>
<feature type="transmembrane region" description="Helical" evidence="1">
    <location>
        <begin position="164"/>
        <end position="183"/>
    </location>
</feature>